<accession>A0ABU0S8F5</accession>
<dbReference type="EMBL" id="JAUSZT010000003">
    <property type="protein sequence ID" value="MDQ0997020.1"/>
    <property type="molecule type" value="Genomic_DNA"/>
</dbReference>
<organism evidence="2 3">
    <name type="scientific">Phyllobacterium ifriqiyense</name>
    <dbReference type="NCBI Taxonomy" id="314238"/>
    <lineage>
        <taxon>Bacteria</taxon>
        <taxon>Pseudomonadati</taxon>
        <taxon>Pseudomonadota</taxon>
        <taxon>Alphaproteobacteria</taxon>
        <taxon>Hyphomicrobiales</taxon>
        <taxon>Phyllobacteriaceae</taxon>
        <taxon>Phyllobacterium</taxon>
    </lineage>
</organism>
<evidence type="ECO:0000256" key="1">
    <source>
        <dbReference type="SAM" id="Phobius"/>
    </source>
</evidence>
<sequence length="172" mass="19311">MTKTDNPNQSVFVEQWNQEDRDRYVLHARESYDSNRYMERASMQAHIDYAKWILASLLAVHGGAIYAISGLREKVLVPKELHLLTCAAGFSVSGVFFTLLAGGLIWLNFQASEHLYASLANPATLYRSDLYKLPSQTRAGKFMNILYYASIATTTVAWLTFAISAGFVLYAL</sequence>
<keyword evidence="3" id="KW-1185">Reference proteome</keyword>
<protein>
    <submittedName>
        <fullName evidence="2">Uncharacterized protein</fullName>
    </submittedName>
</protein>
<feature type="transmembrane region" description="Helical" evidence="1">
    <location>
        <begin position="81"/>
        <end position="107"/>
    </location>
</feature>
<keyword evidence="1" id="KW-0472">Membrane</keyword>
<evidence type="ECO:0000313" key="2">
    <source>
        <dbReference type="EMBL" id="MDQ0997020.1"/>
    </source>
</evidence>
<keyword evidence="1" id="KW-0812">Transmembrane</keyword>
<reference evidence="2 3" key="1">
    <citation type="submission" date="2023-07" db="EMBL/GenBank/DDBJ databases">
        <title>Comparative genomics of wheat-associated soil bacteria to identify genetic determinants of phenazine resistance.</title>
        <authorList>
            <person name="Mouncey N."/>
        </authorList>
    </citation>
    <scope>NUCLEOTIDE SEQUENCE [LARGE SCALE GENOMIC DNA]</scope>
    <source>
        <strain evidence="2 3">W4I11</strain>
    </source>
</reference>
<proteinExistence type="predicted"/>
<dbReference type="Proteomes" id="UP001237780">
    <property type="component" value="Unassembled WGS sequence"/>
</dbReference>
<gene>
    <name evidence="2" type="ORF">QFZ34_002202</name>
</gene>
<evidence type="ECO:0000313" key="3">
    <source>
        <dbReference type="Proteomes" id="UP001237780"/>
    </source>
</evidence>
<name>A0ABU0S8F5_9HYPH</name>
<comment type="caution">
    <text evidence="2">The sequence shown here is derived from an EMBL/GenBank/DDBJ whole genome shotgun (WGS) entry which is preliminary data.</text>
</comment>
<feature type="transmembrane region" description="Helical" evidence="1">
    <location>
        <begin position="145"/>
        <end position="171"/>
    </location>
</feature>
<dbReference type="RefSeq" id="WP_307280496.1">
    <property type="nucleotide sequence ID" value="NZ_JAUSZT010000003.1"/>
</dbReference>
<feature type="transmembrane region" description="Helical" evidence="1">
    <location>
        <begin position="49"/>
        <end position="69"/>
    </location>
</feature>
<keyword evidence="1" id="KW-1133">Transmembrane helix</keyword>